<gene>
    <name evidence="5" type="ORF">GSOID_T00005993001</name>
</gene>
<dbReference type="OrthoDB" id="6407410at2759"/>
<evidence type="ECO:0000256" key="3">
    <source>
        <dbReference type="ARBA" id="ARBA00022833"/>
    </source>
</evidence>
<evidence type="ECO:0000313" key="5">
    <source>
        <dbReference type="EMBL" id="CBY06919.1"/>
    </source>
</evidence>
<dbReference type="InParanoid" id="E4WTG0"/>
<dbReference type="Pfam" id="PF03226">
    <property type="entry name" value="Yippee-Mis18"/>
    <property type="match status" value="1"/>
</dbReference>
<dbReference type="InterPro" id="IPR004910">
    <property type="entry name" value="Yippee/Mis18/Cereblon"/>
</dbReference>
<dbReference type="GO" id="GO:0046872">
    <property type="term" value="F:metal ion binding"/>
    <property type="evidence" value="ECO:0007669"/>
    <property type="project" value="UniProtKB-KW"/>
</dbReference>
<keyword evidence="6" id="KW-1185">Reference proteome</keyword>
<dbReference type="AlphaFoldDB" id="E4WTG0"/>
<protein>
    <recommendedName>
        <fullName evidence="4">Yippee domain-containing protein</fullName>
    </recommendedName>
</protein>
<dbReference type="EMBL" id="FN653016">
    <property type="protein sequence ID" value="CBY06919.1"/>
    <property type="molecule type" value="Genomic_DNA"/>
</dbReference>
<dbReference type="Proteomes" id="UP000001307">
    <property type="component" value="Unassembled WGS sequence"/>
</dbReference>
<dbReference type="InterPro" id="IPR039058">
    <property type="entry name" value="Yippee_fam"/>
</dbReference>
<dbReference type="PROSITE" id="PS51792">
    <property type="entry name" value="YIPPEE"/>
    <property type="match status" value="1"/>
</dbReference>
<dbReference type="PANTHER" id="PTHR13848">
    <property type="entry name" value="PROTEIN YIPPEE-LIKE CG15309-RELATED"/>
    <property type="match status" value="1"/>
</dbReference>
<sequence>MLFISILKITKLAIFFESFIGGCFPNKKRHQEEEAWEYNQIYIDGKRIFRYILSCRYCRAHLARHESLVSKGFQGSQGRAYLFDEVVNVASGQAEERVLLTGRHHVADVFCRSCNTVLGWKYEHAFEPAQKYKEGKTIIELVHMFKAGLRISHIFRLRKRSECEFIQNFSAKRSESEISFFCAKRSENFSKIANKSEILSEAL</sequence>
<evidence type="ECO:0000256" key="2">
    <source>
        <dbReference type="ARBA" id="ARBA00022723"/>
    </source>
</evidence>
<keyword evidence="2" id="KW-0479">Metal-binding</keyword>
<organism evidence="5">
    <name type="scientific">Oikopleura dioica</name>
    <name type="common">Tunicate</name>
    <dbReference type="NCBI Taxonomy" id="34765"/>
    <lineage>
        <taxon>Eukaryota</taxon>
        <taxon>Metazoa</taxon>
        <taxon>Chordata</taxon>
        <taxon>Tunicata</taxon>
        <taxon>Appendicularia</taxon>
        <taxon>Copelata</taxon>
        <taxon>Oikopleuridae</taxon>
        <taxon>Oikopleura</taxon>
    </lineage>
</organism>
<comment type="similarity">
    <text evidence="1">Belongs to the yippee family.</text>
</comment>
<keyword evidence="3" id="KW-0862">Zinc</keyword>
<evidence type="ECO:0000259" key="4">
    <source>
        <dbReference type="PROSITE" id="PS51792"/>
    </source>
</evidence>
<reference evidence="5" key="1">
    <citation type="journal article" date="2010" name="Science">
        <title>Plasticity of animal genome architecture unmasked by rapid evolution of a pelagic tunicate.</title>
        <authorList>
            <person name="Denoeud F."/>
            <person name="Henriet S."/>
            <person name="Mungpakdee S."/>
            <person name="Aury J.M."/>
            <person name="Da Silva C."/>
            <person name="Brinkmann H."/>
            <person name="Mikhaleva J."/>
            <person name="Olsen L.C."/>
            <person name="Jubin C."/>
            <person name="Canestro C."/>
            <person name="Bouquet J.M."/>
            <person name="Danks G."/>
            <person name="Poulain J."/>
            <person name="Campsteijn C."/>
            <person name="Adamski M."/>
            <person name="Cross I."/>
            <person name="Yadetie F."/>
            <person name="Muffato M."/>
            <person name="Louis A."/>
            <person name="Butcher S."/>
            <person name="Tsagkogeorga G."/>
            <person name="Konrad A."/>
            <person name="Singh S."/>
            <person name="Jensen M.F."/>
            <person name="Cong E.H."/>
            <person name="Eikeseth-Otteraa H."/>
            <person name="Noel B."/>
            <person name="Anthouard V."/>
            <person name="Porcel B.M."/>
            <person name="Kachouri-Lafond R."/>
            <person name="Nishino A."/>
            <person name="Ugolini M."/>
            <person name="Chourrout P."/>
            <person name="Nishida H."/>
            <person name="Aasland R."/>
            <person name="Huzurbazar S."/>
            <person name="Westhof E."/>
            <person name="Delsuc F."/>
            <person name="Lehrach H."/>
            <person name="Reinhardt R."/>
            <person name="Weissenbach J."/>
            <person name="Roy S.W."/>
            <person name="Artiguenave F."/>
            <person name="Postlethwait J.H."/>
            <person name="Manak J.R."/>
            <person name="Thompson E.M."/>
            <person name="Jaillon O."/>
            <person name="Du Pasquier L."/>
            <person name="Boudinot P."/>
            <person name="Liberles D.A."/>
            <person name="Volff J.N."/>
            <person name="Philippe H."/>
            <person name="Lenhard B."/>
            <person name="Roest Crollius H."/>
            <person name="Wincker P."/>
            <person name="Chourrout D."/>
        </authorList>
    </citation>
    <scope>NUCLEOTIDE SEQUENCE [LARGE SCALE GENOMIC DNA]</scope>
</reference>
<accession>E4WTG0</accession>
<feature type="domain" description="Yippee" evidence="4">
    <location>
        <begin position="51"/>
        <end position="148"/>
    </location>
</feature>
<proteinExistence type="inferred from homology"/>
<evidence type="ECO:0000313" key="6">
    <source>
        <dbReference type="Proteomes" id="UP000001307"/>
    </source>
</evidence>
<evidence type="ECO:0000256" key="1">
    <source>
        <dbReference type="ARBA" id="ARBA00005613"/>
    </source>
</evidence>
<name>E4WTG0_OIKDI</name>
<dbReference type="InterPro" id="IPR034751">
    <property type="entry name" value="Yippee"/>
</dbReference>